<feature type="non-terminal residue" evidence="4">
    <location>
        <position position="106"/>
    </location>
</feature>
<feature type="region of interest" description="Disordered" evidence="3">
    <location>
        <begin position="77"/>
        <end position="106"/>
    </location>
</feature>
<dbReference type="PANTHER" id="PTHR14649">
    <property type="entry name" value="ZINC FINGER C2HC DOMAIN-CONTAINING PROTEIN 1C"/>
    <property type="match status" value="1"/>
</dbReference>
<accession>A0A8J1XY17</accession>
<comment type="similarity">
    <text evidence="1">Belongs to the ZC2HC1 family.</text>
</comment>
<feature type="region of interest" description="Disordered" evidence="3">
    <location>
        <begin position="27"/>
        <end position="50"/>
    </location>
</feature>
<comment type="caution">
    <text evidence="4">The sequence shown here is derived from an EMBL/GenBank/DDBJ whole genome shotgun (WGS) entry which is preliminary data.</text>
</comment>
<dbReference type="Proteomes" id="UP000749559">
    <property type="component" value="Unassembled WGS sequence"/>
</dbReference>
<name>A0A8J1XY17_OWEFU</name>
<dbReference type="InterPro" id="IPR026104">
    <property type="entry name" value="ZNF_C2HC_dom_1C"/>
</dbReference>
<protein>
    <submittedName>
        <fullName evidence="4">Uncharacterized protein</fullName>
    </submittedName>
</protein>
<reference evidence="4" key="1">
    <citation type="submission" date="2022-03" db="EMBL/GenBank/DDBJ databases">
        <authorList>
            <person name="Martin C."/>
        </authorList>
    </citation>
    <scope>NUCLEOTIDE SEQUENCE</scope>
</reference>
<keyword evidence="5" id="KW-1185">Reference proteome</keyword>
<proteinExistence type="inferred from homology"/>
<dbReference type="PANTHER" id="PTHR14649:SF1">
    <property type="entry name" value="ZINC FINGER C2HC DOMAIN-CONTAINING PROTEIN 1C"/>
    <property type="match status" value="1"/>
</dbReference>
<evidence type="ECO:0000256" key="3">
    <source>
        <dbReference type="SAM" id="MobiDB-lite"/>
    </source>
</evidence>
<dbReference type="AlphaFoldDB" id="A0A8J1XY17"/>
<sequence length="106" mass="12140">KHVKVCKTAAKQAQKRKVFDGKKMRLEGTEANQHFSEAARKPEPKMKKNNWKQKHEEFVNTIRYAKKVTEVEAKGGDIRSVGPAPVTTNDDYEQCPHCSRRFNPTA</sequence>
<evidence type="ECO:0000313" key="4">
    <source>
        <dbReference type="EMBL" id="CAH1790976.1"/>
    </source>
</evidence>
<evidence type="ECO:0000256" key="1">
    <source>
        <dbReference type="ARBA" id="ARBA00010843"/>
    </source>
</evidence>
<dbReference type="EMBL" id="CAIIXF020000008">
    <property type="protein sequence ID" value="CAH1790976.1"/>
    <property type="molecule type" value="Genomic_DNA"/>
</dbReference>
<feature type="non-terminal residue" evidence="4">
    <location>
        <position position="1"/>
    </location>
</feature>
<feature type="compositionally biased region" description="Basic and acidic residues" evidence="3">
    <location>
        <begin position="37"/>
        <end position="46"/>
    </location>
</feature>
<organism evidence="4 5">
    <name type="scientific">Owenia fusiformis</name>
    <name type="common">Polychaete worm</name>
    <dbReference type="NCBI Taxonomy" id="6347"/>
    <lineage>
        <taxon>Eukaryota</taxon>
        <taxon>Metazoa</taxon>
        <taxon>Spiralia</taxon>
        <taxon>Lophotrochozoa</taxon>
        <taxon>Annelida</taxon>
        <taxon>Polychaeta</taxon>
        <taxon>Sedentaria</taxon>
        <taxon>Canalipalpata</taxon>
        <taxon>Sabellida</taxon>
        <taxon>Oweniida</taxon>
        <taxon>Oweniidae</taxon>
        <taxon>Owenia</taxon>
    </lineage>
</organism>
<evidence type="ECO:0000313" key="5">
    <source>
        <dbReference type="Proteomes" id="UP000749559"/>
    </source>
</evidence>
<dbReference type="OrthoDB" id="10255185at2759"/>
<keyword evidence="2" id="KW-0175">Coiled coil</keyword>
<gene>
    <name evidence="4" type="ORF">OFUS_LOCUS16126</name>
</gene>
<evidence type="ECO:0000256" key="2">
    <source>
        <dbReference type="ARBA" id="ARBA00023054"/>
    </source>
</evidence>